<evidence type="ECO:0000259" key="3">
    <source>
        <dbReference type="PROSITE" id="PS50853"/>
    </source>
</evidence>
<dbReference type="InterPro" id="IPR051622">
    <property type="entry name" value="R-tyr_protein_phosphatases"/>
</dbReference>
<accession>A0ABD6EMN4</accession>
<gene>
    <name evidence="4" type="ORF">AB6A40_004932</name>
</gene>
<evidence type="ECO:0000256" key="2">
    <source>
        <dbReference type="ARBA" id="ARBA00023157"/>
    </source>
</evidence>
<dbReference type="InterPro" id="IPR036116">
    <property type="entry name" value="FN3_sf"/>
</dbReference>
<evidence type="ECO:0000313" key="5">
    <source>
        <dbReference type="Proteomes" id="UP001608902"/>
    </source>
</evidence>
<proteinExistence type="predicted"/>
<keyword evidence="1" id="KW-0677">Repeat</keyword>
<dbReference type="PROSITE" id="PS50853">
    <property type="entry name" value="FN3"/>
    <property type="match status" value="1"/>
</dbReference>
<keyword evidence="2" id="KW-1015">Disulfide bond</keyword>
<evidence type="ECO:0000256" key="1">
    <source>
        <dbReference type="ARBA" id="ARBA00022737"/>
    </source>
</evidence>
<reference evidence="4 5" key="1">
    <citation type="submission" date="2024-08" db="EMBL/GenBank/DDBJ databases">
        <title>Gnathostoma spinigerum genome.</title>
        <authorList>
            <person name="Gonzalez-Bertolin B."/>
            <person name="Monzon S."/>
            <person name="Zaballos A."/>
            <person name="Jimenez P."/>
            <person name="Dekumyoy P."/>
            <person name="Varona S."/>
            <person name="Cuesta I."/>
            <person name="Sumanam S."/>
            <person name="Adisakwattana P."/>
            <person name="Gasser R.B."/>
            <person name="Hernandez-Gonzalez A."/>
            <person name="Young N.D."/>
            <person name="Perteguer M.J."/>
        </authorList>
    </citation>
    <scope>NUCLEOTIDE SEQUENCE [LARGE SCALE GENOMIC DNA]</scope>
    <source>
        <strain evidence="4">AL3</strain>
        <tissue evidence="4">Liver</tissue>
    </source>
</reference>
<dbReference type="PANTHER" id="PTHR24051">
    <property type="entry name" value="SUSHI DOMAIN-CONTAINING PROTEIN 1"/>
    <property type="match status" value="1"/>
</dbReference>
<dbReference type="InterPro" id="IPR013783">
    <property type="entry name" value="Ig-like_fold"/>
</dbReference>
<protein>
    <recommendedName>
        <fullName evidence="3">Fibronectin type-III domain-containing protein</fullName>
    </recommendedName>
</protein>
<dbReference type="EMBL" id="JBGFUD010002997">
    <property type="protein sequence ID" value="MFH4978223.1"/>
    <property type="molecule type" value="Genomic_DNA"/>
</dbReference>
<dbReference type="Gene3D" id="2.60.40.10">
    <property type="entry name" value="Immunoglobulins"/>
    <property type="match status" value="2"/>
</dbReference>
<name>A0ABD6EMN4_9BILA</name>
<dbReference type="SUPFAM" id="SSF49265">
    <property type="entry name" value="Fibronectin type III"/>
    <property type="match status" value="2"/>
</dbReference>
<dbReference type="Proteomes" id="UP001608902">
    <property type="component" value="Unassembled WGS sequence"/>
</dbReference>
<dbReference type="CDD" id="cd00063">
    <property type="entry name" value="FN3"/>
    <property type="match status" value="1"/>
</dbReference>
<feature type="domain" description="Fibronectin type-III" evidence="3">
    <location>
        <begin position="104"/>
        <end position="207"/>
    </location>
</feature>
<keyword evidence="5" id="KW-1185">Reference proteome</keyword>
<dbReference type="Pfam" id="PF00041">
    <property type="entry name" value="fn3"/>
    <property type="match status" value="1"/>
</dbReference>
<organism evidence="4 5">
    <name type="scientific">Gnathostoma spinigerum</name>
    <dbReference type="NCBI Taxonomy" id="75299"/>
    <lineage>
        <taxon>Eukaryota</taxon>
        <taxon>Metazoa</taxon>
        <taxon>Ecdysozoa</taxon>
        <taxon>Nematoda</taxon>
        <taxon>Chromadorea</taxon>
        <taxon>Rhabditida</taxon>
        <taxon>Spirurina</taxon>
        <taxon>Gnathostomatomorpha</taxon>
        <taxon>Gnathostomatoidea</taxon>
        <taxon>Gnathostomatidae</taxon>
        <taxon>Gnathostoma</taxon>
    </lineage>
</organism>
<dbReference type="SMART" id="SM00060">
    <property type="entry name" value="FN3"/>
    <property type="match status" value="3"/>
</dbReference>
<comment type="caution">
    <text evidence="4">The sequence shown here is derived from an EMBL/GenBank/DDBJ whole genome shotgun (WGS) entry which is preliminary data.</text>
</comment>
<dbReference type="PANTHER" id="PTHR24051:SF9">
    <property type="entry name" value="FIBRONECTIN TYPE-III DOMAIN-CONTAINING PROTEIN"/>
    <property type="match status" value="1"/>
</dbReference>
<dbReference type="AlphaFoldDB" id="A0ABD6EMN4"/>
<evidence type="ECO:0000313" key="4">
    <source>
        <dbReference type="EMBL" id="MFH4978223.1"/>
    </source>
</evidence>
<sequence>MEEEMIIEKIGVQHDRIRFRWTVPESLRSKLTIIRVAASIVQGGTSIPLRSIAIRPNETSYYFDKLLGNTTYRISVEGFSESESLLYASSLITTSLADLDWLPAPTDVTLADKSSDSLEITWTTPVVSSESKQSMVNQHVVTVYKFSLIDRIGIEKQRIIIRFPYTRVLLEDLEPRSVYNVTIQAGSDFGYGDMAWAVHSTLDIGEAFILRLFSRTPNSLTLKWQKSWLNGPDYSYTIRASTIHSLDGSVKEIAMSGSLGARQDPYHKLMNLTPGSAYNVTLSTIEERRKRYGVRRVKTIWAVFSTLKQGEYVVTSPRLAATTDLSASIVWQKIDHEKPVDYQIQYTLLTGNGMSTILDPLPENHCKCPKMSCDWLCALVFNLHRRPQDHAFQIRAKVDGIWNKWVPVVERPWSIMERACSINPPPFFVDHLNDTDYMRLIEFGNVDAFDTKTWRYVVVVDQRGGVDSSLSAIDISQLSDKATAEHNEVPYYITAAITPEEIKQWTSFRKSHTQ</sequence>
<dbReference type="InterPro" id="IPR003961">
    <property type="entry name" value="FN3_dom"/>
</dbReference>